<feature type="region of interest" description="Disordered" evidence="1">
    <location>
        <begin position="1"/>
        <end position="55"/>
    </location>
</feature>
<comment type="caution">
    <text evidence="2">The sequence shown here is derived from an EMBL/GenBank/DDBJ whole genome shotgun (WGS) entry which is preliminary data.</text>
</comment>
<feature type="compositionally biased region" description="Pro residues" evidence="1">
    <location>
        <begin position="168"/>
        <end position="181"/>
    </location>
</feature>
<feature type="compositionally biased region" description="Low complexity" evidence="1">
    <location>
        <begin position="182"/>
        <end position="201"/>
    </location>
</feature>
<reference evidence="2" key="1">
    <citation type="journal article" date="2021" name="Sci. Adv.">
        <title>The American lobster genome reveals insights on longevity, neural, and immune adaptations.</title>
        <authorList>
            <person name="Polinski J.M."/>
            <person name="Zimin A.V."/>
            <person name="Clark K.F."/>
            <person name="Kohn A.B."/>
            <person name="Sadowski N."/>
            <person name="Timp W."/>
            <person name="Ptitsyn A."/>
            <person name="Khanna P."/>
            <person name="Romanova D.Y."/>
            <person name="Williams P."/>
            <person name="Greenwood S.J."/>
            <person name="Moroz L.L."/>
            <person name="Walt D.R."/>
            <person name="Bodnar A.G."/>
        </authorList>
    </citation>
    <scope>NUCLEOTIDE SEQUENCE</scope>
    <source>
        <strain evidence="2">GMGI-L3</strain>
    </source>
</reference>
<dbReference type="AlphaFoldDB" id="A0A8J5NBK3"/>
<organism evidence="2 3">
    <name type="scientific">Homarus americanus</name>
    <name type="common">American lobster</name>
    <dbReference type="NCBI Taxonomy" id="6706"/>
    <lineage>
        <taxon>Eukaryota</taxon>
        <taxon>Metazoa</taxon>
        <taxon>Ecdysozoa</taxon>
        <taxon>Arthropoda</taxon>
        <taxon>Crustacea</taxon>
        <taxon>Multicrustacea</taxon>
        <taxon>Malacostraca</taxon>
        <taxon>Eumalacostraca</taxon>
        <taxon>Eucarida</taxon>
        <taxon>Decapoda</taxon>
        <taxon>Pleocyemata</taxon>
        <taxon>Astacidea</taxon>
        <taxon>Nephropoidea</taxon>
        <taxon>Nephropidae</taxon>
        <taxon>Homarus</taxon>
    </lineage>
</organism>
<feature type="region of interest" description="Disordered" evidence="1">
    <location>
        <begin position="83"/>
        <end position="202"/>
    </location>
</feature>
<proteinExistence type="predicted"/>
<evidence type="ECO:0000256" key="1">
    <source>
        <dbReference type="SAM" id="MobiDB-lite"/>
    </source>
</evidence>
<keyword evidence="3" id="KW-1185">Reference proteome</keyword>
<feature type="compositionally biased region" description="Low complexity" evidence="1">
    <location>
        <begin position="150"/>
        <end position="167"/>
    </location>
</feature>
<dbReference type="EMBL" id="JAHLQT010003055">
    <property type="protein sequence ID" value="KAG7176599.1"/>
    <property type="molecule type" value="Genomic_DNA"/>
</dbReference>
<protein>
    <submittedName>
        <fullName evidence="2">Uncharacterized protein</fullName>
    </submittedName>
</protein>
<accession>A0A8J5NBK3</accession>
<dbReference type="Proteomes" id="UP000747542">
    <property type="component" value="Unassembled WGS sequence"/>
</dbReference>
<name>A0A8J5NBK3_HOMAM</name>
<gene>
    <name evidence="2" type="ORF">Hamer_G015403</name>
</gene>
<evidence type="ECO:0000313" key="3">
    <source>
        <dbReference type="Proteomes" id="UP000747542"/>
    </source>
</evidence>
<sequence length="378" mass="39114">MVLSDSEGGRSGAMLSELSPHTGSVTLADTELRHQPPRPFLPGCGRRRPDVGVGSAGLRRRPLVAVSGAGVWRDGGGWGGAGVERGALLAPPSPAAPLGGRGGGGRTPRHYHHATRPPGAPPRARTPGGPPLPRPSRPHTPRYHHHHHYQAGPRPLRQPVSVTTTGGTPPPLLQRPRPQPSPATTTTSSCTGGPPSTHTSTCAFRGVTREQGAGGHHHQQIGWCCCPATMTTVGPSDPLPGCLDADAAYVCTALAPSCFLIQKVREDTMQELSGGGDGSEVVVVAALSYEIGGCVCVDGLKVSGGGGAVLNPEASVFHLPPALHAAHTPTTPHALIMESLCECGMSGRWQQRRGSQDAPRYCHAAGAAAILEYLGRLP</sequence>
<feature type="compositionally biased region" description="Basic residues" evidence="1">
    <location>
        <begin position="136"/>
        <end position="149"/>
    </location>
</feature>
<evidence type="ECO:0000313" key="2">
    <source>
        <dbReference type="EMBL" id="KAG7176599.1"/>
    </source>
</evidence>